<gene>
    <name evidence="2" type="ORF">QC764_0037900</name>
</gene>
<feature type="compositionally biased region" description="Basic and acidic residues" evidence="1">
    <location>
        <begin position="8"/>
        <end position="30"/>
    </location>
</feature>
<feature type="region of interest" description="Disordered" evidence="1">
    <location>
        <begin position="1"/>
        <end position="35"/>
    </location>
</feature>
<organism evidence="2 3">
    <name type="scientific">Podospora pseudoanserina</name>
    <dbReference type="NCBI Taxonomy" id="2609844"/>
    <lineage>
        <taxon>Eukaryota</taxon>
        <taxon>Fungi</taxon>
        <taxon>Dikarya</taxon>
        <taxon>Ascomycota</taxon>
        <taxon>Pezizomycotina</taxon>
        <taxon>Sordariomycetes</taxon>
        <taxon>Sordariomycetidae</taxon>
        <taxon>Sordariales</taxon>
        <taxon>Podosporaceae</taxon>
        <taxon>Podospora</taxon>
    </lineage>
</organism>
<dbReference type="EMBL" id="JAFFHC010000002">
    <property type="protein sequence ID" value="KAK4679746.1"/>
    <property type="molecule type" value="Genomic_DNA"/>
</dbReference>
<protein>
    <recommendedName>
        <fullName evidence="4">F-box domain-containing protein</fullName>
    </recommendedName>
</protein>
<evidence type="ECO:0000256" key="1">
    <source>
        <dbReference type="SAM" id="MobiDB-lite"/>
    </source>
</evidence>
<evidence type="ECO:0000313" key="2">
    <source>
        <dbReference type="EMBL" id="KAK4679746.1"/>
    </source>
</evidence>
<dbReference type="Proteomes" id="UP001323617">
    <property type="component" value="Unassembled WGS sequence"/>
</dbReference>
<comment type="caution">
    <text evidence="2">The sequence shown here is derived from an EMBL/GenBank/DDBJ whole genome shotgun (WGS) entry which is preliminary data.</text>
</comment>
<name>A0ABR0IIS2_9PEZI</name>
<evidence type="ECO:0008006" key="4">
    <source>
        <dbReference type="Google" id="ProtNLM"/>
    </source>
</evidence>
<sequence length="221" mass="25870">MVTTPSRNHGDALKRKLDDRDSDRDDDTQPSKRSTFGIIRAAEESQLVTEEFQPATLDTLATELLCLIFPQQTITFNQKRRLSLVCRRFRLILRSVLFRTLALGIDVEGSGYDWMTYLQKEGQHQSLQIHRYFPHITRPPLYGSIDLSMIDVDPDESDDSYQLDGPYETDEPYKINEFAPMFKRFKRLEQMVMTDEPMMSSCTFEDWWGMKRGRSRVRPSL</sequence>
<proteinExistence type="predicted"/>
<accession>A0ABR0IIS2</accession>
<dbReference type="GeneID" id="87960783"/>
<reference evidence="2 3" key="1">
    <citation type="journal article" date="2023" name="bioRxiv">
        <title>High-quality genome assemblies of four members of thePodospora anserinaspecies complex.</title>
        <authorList>
            <person name="Ament-Velasquez S.L."/>
            <person name="Vogan A.A."/>
            <person name="Wallerman O."/>
            <person name="Hartmann F."/>
            <person name="Gautier V."/>
            <person name="Silar P."/>
            <person name="Giraud T."/>
            <person name="Johannesson H."/>
        </authorList>
    </citation>
    <scope>NUCLEOTIDE SEQUENCE [LARGE SCALE GENOMIC DNA]</scope>
    <source>
        <strain evidence="2 3">CBS 124.78</strain>
    </source>
</reference>
<keyword evidence="3" id="KW-1185">Reference proteome</keyword>
<evidence type="ECO:0000313" key="3">
    <source>
        <dbReference type="Proteomes" id="UP001323617"/>
    </source>
</evidence>
<dbReference type="RefSeq" id="XP_062803216.1">
    <property type="nucleotide sequence ID" value="XM_062940255.1"/>
</dbReference>